<dbReference type="InterPro" id="IPR036779">
    <property type="entry name" value="LysM_dom_sf"/>
</dbReference>
<dbReference type="Pfam" id="PF19266">
    <property type="entry name" value="CIS_tube"/>
    <property type="match status" value="1"/>
</dbReference>
<dbReference type="InterPro" id="IPR045361">
    <property type="entry name" value="CIS_tube_prot_N"/>
</dbReference>
<feature type="domain" description="LysM" evidence="1">
    <location>
        <begin position="166"/>
        <end position="213"/>
    </location>
</feature>
<keyword evidence="3" id="KW-1185">Reference proteome</keyword>
<comment type="caution">
    <text evidence="2">The sequence shown here is derived from an EMBL/GenBank/DDBJ whole genome shotgun (WGS) entry which is preliminary data.</text>
</comment>
<evidence type="ECO:0000259" key="1">
    <source>
        <dbReference type="PROSITE" id="PS51782"/>
    </source>
</evidence>
<dbReference type="RefSeq" id="WP_189326333.1">
    <property type="nucleotide sequence ID" value="NZ_BMPQ01000030.1"/>
</dbReference>
<name>A0A917VQH7_9ACTN</name>
<organism evidence="2 3">
    <name type="scientific">Streptomyces flaveus</name>
    <dbReference type="NCBI Taxonomy" id="66370"/>
    <lineage>
        <taxon>Bacteria</taxon>
        <taxon>Bacillati</taxon>
        <taxon>Actinomycetota</taxon>
        <taxon>Actinomycetes</taxon>
        <taxon>Kitasatosporales</taxon>
        <taxon>Streptomycetaceae</taxon>
        <taxon>Streptomyces</taxon>
        <taxon>Streptomyces aurantiacus group</taxon>
    </lineage>
</organism>
<evidence type="ECO:0000313" key="2">
    <source>
        <dbReference type="EMBL" id="GGL04276.1"/>
    </source>
</evidence>
<dbReference type="SMART" id="SM00257">
    <property type="entry name" value="LysM"/>
    <property type="match status" value="1"/>
</dbReference>
<dbReference type="Proteomes" id="UP000637788">
    <property type="component" value="Unassembled WGS sequence"/>
</dbReference>
<reference evidence="2" key="2">
    <citation type="submission" date="2020-09" db="EMBL/GenBank/DDBJ databases">
        <authorList>
            <person name="Sun Q."/>
            <person name="Ohkuma M."/>
        </authorList>
    </citation>
    <scope>NUCLEOTIDE SEQUENCE</scope>
    <source>
        <strain evidence="2">JCM 3035</strain>
    </source>
</reference>
<dbReference type="PROSITE" id="PS51782">
    <property type="entry name" value="LYSM"/>
    <property type="match status" value="1"/>
</dbReference>
<accession>A0A917VQH7</accession>
<evidence type="ECO:0000313" key="3">
    <source>
        <dbReference type="Proteomes" id="UP000637788"/>
    </source>
</evidence>
<dbReference type="Gene3D" id="3.10.350.10">
    <property type="entry name" value="LysM domain"/>
    <property type="match status" value="1"/>
</dbReference>
<gene>
    <name evidence="2" type="ORF">GCM10010094_76350</name>
</gene>
<dbReference type="EMBL" id="BMPQ01000030">
    <property type="protein sequence ID" value="GGL04276.1"/>
    <property type="molecule type" value="Genomic_DNA"/>
</dbReference>
<dbReference type="Pfam" id="PF01476">
    <property type="entry name" value="LysM"/>
    <property type="match status" value="1"/>
</dbReference>
<dbReference type="AlphaFoldDB" id="A0A917VQH7"/>
<proteinExistence type="predicted"/>
<reference evidence="2" key="1">
    <citation type="journal article" date="2014" name="Int. J. Syst. Evol. Microbiol.">
        <title>Complete genome sequence of Corynebacterium casei LMG S-19264T (=DSM 44701T), isolated from a smear-ripened cheese.</title>
        <authorList>
            <consortium name="US DOE Joint Genome Institute (JGI-PGF)"/>
            <person name="Walter F."/>
            <person name="Albersmeier A."/>
            <person name="Kalinowski J."/>
            <person name="Ruckert C."/>
        </authorList>
    </citation>
    <scope>NUCLEOTIDE SEQUENCE</scope>
    <source>
        <strain evidence="2">JCM 3035</strain>
    </source>
</reference>
<sequence>MALEHAKITRIGADDGIEVLFNPSEYRIGKANNFAQAAVPGLGAPLLQFVSGNLRTLEMELFFDTYEAHRHAGTQINPPLSDVRVLTRPVVDLMAIDPETHAPPVILFAWGDLTFTGVLAQVQQRFTMFLESGVPVRAQLEITINEWTSELTEAKEVKRQTADYSRRHEVGSGETLAAVARRFYGDPAKWRPIALANGVIAPRRLPVGTVLTVPRLPYRDPVTGEVYS</sequence>
<dbReference type="InterPro" id="IPR018392">
    <property type="entry name" value="LysM"/>
</dbReference>
<protein>
    <submittedName>
        <fullName evidence="2">Peptidoglycan-binding protein</fullName>
    </submittedName>
</protein>